<protein>
    <recommendedName>
        <fullName evidence="2">HTH luxR-type domain-containing protein</fullName>
    </recommendedName>
</protein>
<dbReference type="PROSITE" id="PS50043">
    <property type="entry name" value="HTH_LUXR_2"/>
    <property type="match status" value="1"/>
</dbReference>
<evidence type="ECO:0000259" key="2">
    <source>
        <dbReference type="PROSITE" id="PS50043"/>
    </source>
</evidence>
<dbReference type="InterPro" id="IPR027417">
    <property type="entry name" value="P-loop_NTPase"/>
</dbReference>
<dbReference type="RefSeq" id="WP_344869137.1">
    <property type="nucleotide sequence ID" value="NZ_BAAAZN010000032.1"/>
</dbReference>
<feature type="region of interest" description="Disordered" evidence="1">
    <location>
        <begin position="885"/>
        <end position="961"/>
    </location>
</feature>
<organism evidence="3 4">
    <name type="scientific">Amycolatopsis ultiminotia</name>
    <dbReference type="NCBI Taxonomy" id="543629"/>
    <lineage>
        <taxon>Bacteria</taxon>
        <taxon>Bacillati</taxon>
        <taxon>Actinomycetota</taxon>
        <taxon>Actinomycetes</taxon>
        <taxon>Pseudonocardiales</taxon>
        <taxon>Pseudonocardiaceae</taxon>
        <taxon>Amycolatopsis</taxon>
    </lineage>
</organism>
<dbReference type="Proteomes" id="UP001500689">
    <property type="component" value="Unassembled WGS sequence"/>
</dbReference>
<reference evidence="4" key="1">
    <citation type="journal article" date="2019" name="Int. J. Syst. Evol. Microbiol.">
        <title>The Global Catalogue of Microorganisms (GCM) 10K type strain sequencing project: providing services to taxonomists for standard genome sequencing and annotation.</title>
        <authorList>
            <consortium name="The Broad Institute Genomics Platform"/>
            <consortium name="The Broad Institute Genome Sequencing Center for Infectious Disease"/>
            <person name="Wu L."/>
            <person name="Ma J."/>
        </authorList>
    </citation>
    <scope>NUCLEOTIDE SEQUENCE [LARGE SCALE GENOMIC DNA]</scope>
    <source>
        <strain evidence="4">JCM 16898</strain>
    </source>
</reference>
<dbReference type="InterPro" id="IPR000792">
    <property type="entry name" value="Tscrpt_reg_LuxR_C"/>
</dbReference>
<accession>A0ABP6YLV4</accession>
<dbReference type="InterPro" id="IPR016032">
    <property type="entry name" value="Sig_transdc_resp-reg_C-effctor"/>
</dbReference>
<dbReference type="SUPFAM" id="SSF52540">
    <property type="entry name" value="P-loop containing nucleoside triphosphate hydrolases"/>
    <property type="match status" value="1"/>
</dbReference>
<dbReference type="InterPro" id="IPR036388">
    <property type="entry name" value="WH-like_DNA-bd_sf"/>
</dbReference>
<comment type="caution">
    <text evidence="3">The sequence shown here is derived from an EMBL/GenBank/DDBJ whole genome shotgun (WGS) entry which is preliminary data.</text>
</comment>
<evidence type="ECO:0000313" key="4">
    <source>
        <dbReference type="Proteomes" id="UP001500689"/>
    </source>
</evidence>
<dbReference type="PROSITE" id="PS00622">
    <property type="entry name" value="HTH_LUXR_1"/>
    <property type="match status" value="1"/>
</dbReference>
<keyword evidence="4" id="KW-1185">Reference proteome</keyword>
<proteinExistence type="predicted"/>
<name>A0ABP6YLV4_9PSEU</name>
<dbReference type="CDD" id="cd06170">
    <property type="entry name" value="LuxR_C_like"/>
    <property type="match status" value="1"/>
</dbReference>
<dbReference type="EMBL" id="BAAAZN010000032">
    <property type="protein sequence ID" value="GAA3586301.1"/>
    <property type="molecule type" value="Genomic_DNA"/>
</dbReference>
<dbReference type="SMART" id="SM00421">
    <property type="entry name" value="HTH_LUXR"/>
    <property type="match status" value="1"/>
</dbReference>
<evidence type="ECO:0000313" key="3">
    <source>
        <dbReference type="EMBL" id="GAA3586301.1"/>
    </source>
</evidence>
<dbReference type="SUPFAM" id="SSF46894">
    <property type="entry name" value="C-terminal effector domain of the bipartite response regulators"/>
    <property type="match status" value="1"/>
</dbReference>
<dbReference type="Pfam" id="PF00196">
    <property type="entry name" value="GerE"/>
    <property type="match status" value="1"/>
</dbReference>
<gene>
    <name evidence="3" type="ORF">GCM10022222_83680</name>
</gene>
<dbReference type="PRINTS" id="PR00038">
    <property type="entry name" value="HTHLUXR"/>
</dbReference>
<evidence type="ECO:0000256" key="1">
    <source>
        <dbReference type="SAM" id="MobiDB-lite"/>
    </source>
</evidence>
<sequence length="961" mass="102506">MTRRHPELVGRQVELDTLDTLCRGPQILVAVRGPRGSGRSVVLGQLGRNLRADGITVLDLPFRDVKPAEWDLFGARAILHAIREQFEGLGADPRLAESITAVHRLCTAESYASPSGQYNLLTELSRMFARIAVNGPAVVLADDVDSVPKVVMALAAAHRAGHRVVATCTGDQGEPDEIAHLCSLADRSILLEPLSADEVSVLLRHLANTGVDGTLHAALRRGLGSRYGNPGALDATCTHLRRSGRLAVVQGELCLRDPADPVRLAPSDPLLAEVDAVGADLVALATSEPGFAVDEIPVLAVATGRSAVDCGLALDRLVRTGALESDARGRLGCPCPALGVAVRERLGADAVAKLHRAVAEHLLSDGAHAVAGPAVVADHVVAAGRTLAPRPDAAVLLRAEADRAAPVEPGRAAERLFAARWHGAGGEVRELVRLLCYAGSYRRLDELITELADTGAVPEDEAERRELACAAVFAAVHLGRPVPQTVRAALGDTVVFRFADRWFEGVAVSPAEARAAFRGLSDRWPRRSAAARPVTPGRLASSGAMRDLVTVFSWMFGAWYRIPESGPLAAYHRLTDGFVRASWPAALSAARELEAASAGDCPERDFASLLAAEMALWCGKRGRAIGWLGLASRTRFPALCAWVECGLRQEAGDVEGALSAGWRVCLELTGKPAELGTMRLLVRMAGIAMSADRDGWARQILEEVKRRHAWESSSESWEALLLVRGMVEGELSAVRAAERMVRSRGHLPDLVWACMGVARVAPNPRDWLTEAHQIATELSASRLRAKVKQLMETHGVLAPVARSRGVELSALELDIIDLIRDGRTNRQIAVKMQMSEKTVGNHLTRLFGKVGCRTRHGLAAASLSGRLEPRPGEATASTAHLVDQTMPAGRPAPESVPQRPHPLAERSPEPSPESVSTQPKPGQRAPVSGSAGEPSGAERAVLPPRGDPELRVWSARSAGAG</sequence>
<feature type="domain" description="HTH luxR-type" evidence="2">
    <location>
        <begin position="801"/>
        <end position="866"/>
    </location>
</feature>
<dbReference type="Gene3D" id="1.10.10.10">
    <property type="entry name" value="Winged helix-like DNA-binding domain superfamily/Winged helix DNA-binding domain"/>
    <property type="match status" value="1"/>
</dbReference>